<protein>
    <submittedName>
        <fullName evidence="2">Uncharacterized protein</fullName>
    </submittedName>
</protein>
<keyword evidence="3" id="KW-1185">Reference proteome</keyword>
<evidence type="ECO:0000313" key="3">
    <source>
        <dbReference type="Proteomes" id="UP001283361"/>
    </source>
</evidence>
<evidence type="ECO:0000313" key="2">
    <source>
        <dbReference type="EMBL" id="KAK3778487.1"/>
    </source>
</evidence>
<reference evidence="2" key="1">
    <citation type="journal article" date="2023" name="G3 (Bethesda)">
        <title>A reference genome for the long-term kleptoplast-retaining sea slug Elysia crispata morphotype clarki.</title>
        <authorList>
            <person name="Eastman K.E."/>
            <person name="Pendleton A.L."/>
            <person name="Shaikh M.A."/>
            <person name="Suttiyut T."/>
            <person name="Ogas R."/>
            <person name="Tomko P."/>
            <person name="Gavelis G."/>
            <person name="Widhalm J.R."/>
            <person name="Wisecaver J.H."/>
        </authorList>
    </citation>
    <scope>NUCLEOTIDE SEQUENCE</scope>
    <source>
        <strain evidence="2">ECLA1</strain>
    </source>
</reference>
<dbReference type="AlphaFoldDB" id="A0AAE1DQ20"/>
<feature type="region of interest" description="Disordered" evidence="1">
    <location>
        <begin position="255"/>
        <end position="339"/>
    </location>
</feature>
<gene>
    <name evidence="2" type="ORF">RRG08_066681</name>
</gene>
<sequence>MRRLASCVTSESHPLCSTFMSRLSATIFRWDEGNVQAIRQALRQAKASQLQSRGRQVSPTSVELTAKELARHCRRETRGAAETEALLDELLTAFMGDLGRETLSVPLVDEARLKHTWAQQRAHVACIQDPPGFSLYRQVGSKSKGGVRLPVYRCARGSTLLESFHLHLNRFIAGVPAGKHRVAKRNADRHAAAVRDEEMSCYNQKLQSAVVRVTTSVGAKLGVTARRPAPYTGELNGMEYLFSQTGEPLAPLCPEEEEEFQEEAEEDEDENDEKEEEDGVDRDPTVVVETESPAPLAPPPASPSPPPLPLPDVPSASPPPPLISSSPPHLVPGEQPVEV</sequence>
<organism evidence="2 3">
    <name type="scientific">Elysia crispata</name>
    <name type="common">lettuce slug</name>
    <dbReference type="NCBI Taxonomy" id="231223"/>
    <lineage>
        <taxon>Eukaryota</taxon>
        <taxon>Metazoa</taxon>
        <taxon>Spiralia</taxon>
        <taxon>Lophotrochozoa</taxon>
        <taxon>Mollusca</taxon>
        <taxon>Gastropoda</taxon>
        <taxon>Heterobranchia</taxon>
        <taxon>Euthyneura</taxon>
        <taxon>Panpulmonata</taxon>
        <taxon>Sacoglossa</taxon>
        <taxon>Placobranchoidea</taxon>
        <taxon>Plakobranchidae</taxon>
        <taxon>Elysia</taxon>
    </lineage>
</organism>
<dbReference type="PANTHER" id="PTHR47773:SF1">
    <property type="entry name" value="C2H2-TYPE DOMAIN-CONTAINING PROTEIN"/>
    <property type="match status" value="1"/>
</dbReference>
<evidence type="ECO:0000256" key="1">
    <source>
        <dbReference type="SAM" id="MobiDB-lite"/>
    </source>
</evidence>
<feature type="compositionally biased region" description="Acidic residues" evidence="1">
    <location>
        <begin position="255"/>
        <end position="280"/>
    </location>
</feature>
<proteinExistence type="predicted"/>
<dbReference type="EMBL" id="JAWDGP010002934">
    <property type="protein sequence ID" value="KAK3778487.1"/>
    <property type="molecule type" value="Genomic_DNA"/>
</dbReference>
<name>A0AAE1DQ20_9GAST</name>
<comment type="caution">
    <text evidence="2">The sequence shown here is derived from an EMBL/GenBank/DDBJ whole genome shotgun (WGS) entry which is preliminary data.</text>
</comment>
<feature type="compositionally biased region" description="Pro residues" evidence="1">
    <location>
        <begin position="295"/>
        <end position="322"/>
    </location>
</feature>
<dbReference type="PANTHER" id="PTHR47773">
    <property type="entry name" value="SI:DKEY-9I5.2-RELATED"/>
    <property type="match status" value="1"/>
</dbReference>
<dbReference type="Proteomes" id="UP001283361">
    <property type="component" value="Unassembled WGS sequence"/>
</dbReference>
<accession>A0AAE1DQ20</accession>